<evidence type="ECO:0008006" key="2">
    <source>
        <dbReference type="Google" id="ProtNLM"/>
    </source>
</evidence>
<proteinExistence type="predicted"/>
<accession>A0A5J6VHU0</accession>
<name>A0A5J6VHU0_9VIRU</name>
<protein>
    <recommendedName>
        <fullName evidence="2">F-box domain-containing protein</fullName>
    </recommendedName>
</protein>
<organism evidence="1">
    <name type="scientific">Megaviridae environmental sample</name>
    <dbReference type="NCBI Taxonomy" id="1737588"/>
    <lineage>
        <taxon>Viruses</taxon>
        <taxon>Varidnaviria</taxon>
        <taxon>Bamfordvirae</taxon>
        <taxon>Nucleocytoviricota</taxon>
        <taxon>Megaviricetes</taxon>
        <taxon>Imitervirales</taxon>
        <taxon>Mimiviridae</taxon>
        <taxon>environmental samples</taxon>
    </lineage>
</organism>
<reference evidence="1" key="1">
    <citation type="journal article" date="2019" name="Philos. Trans. R. Soc. Lond., B, Biol. Sci.">
        <title>Targeted metagenomic recovery of four divergent viruses reveals shared and distinctive characteristics of giant viruses of marine eukaryotes.</title>
        <authorList>
            <person name="Needham D.M."/>
            <person name="Poirier C."/>
            <person name="Hehenberger E."/>
            <person name="Jimenez V."/>
            <person name="Swalwell J.E."/>
            <person name="Santoro A.E."/>
            <person name="Worden A.Z."/>
        </authorList>
    </citation>
    <scope>NUCLEOTIDE SEQUENCE</scope>
    <source>
        <strain evidence="1">OPacV-662</strain>
    </source>
</reference>
<sequence length="214" mass="24732">MLSIFNHIYDMYVSKSPKDYKSVSLDDNYINTLPNELIYKIATCMDFETLKRFTINKKITQCIKFLLRESYLYSVYGCLVDAFTVQKLDKAPTLKFQPRFIGGIDYIDNIYPDDMKESIMVGVDNRGRNFISIRYESFGGIGVCTIFQRYPGCMSWVYGGETTFICESTFIIINNTPNHELTLNNISRLVKETPNVLQFNGFGNETREIPCKLI</sequence>
<dbReference type="EMBL" id="MN448270">
    <property type="protein sequence ID" value="QFG73746.1"/>
    <property type="molecule type" value="Genomic_DNA"/>
</dbReference>
<evidence type="ECO:0000313" key="1">
    <source>
        <dbReference type="EMBL" id="QFG73746.1"/>
    </source>
</evidence>